<evidence type="ECO:0000256" key="5">
    <source>
        <dbReference type="RuleBase" id="RU361157"/>
    </source>
</evidence>
<feature type="transmembrane region" description="Helical" evidence="5">
    <location>
        <begin position="220"/>
        <end position="244"/>
    </location>
</feature>
<evidence type="ECO:0000256" key="1">
    <source>
        <dbReference type="ARBA" id="ARBA00004141"/>
    </source>
</evidence>
<dbReference type="PROSITE" id="PS51012">
    <property type="entry name" value="ABC_TM2"/>
    <property type="match status" value="1"/>
</dbReference>
<proteinExistence type="inferred from homology"/>
<name>A0AAE9SBP4_9GAMM</name>
<dbReference type="AlphaFoldDB" id="A0AAE9SBP4"/>
<keyword evidence="5" id="KW-0813">Transport</keyword>
<keyword evidence="3 5" id="KW-1133">Transmembrane helix</keyword>
<evidence type="ECO:0000259" key="6">
    <source>
        <dbReference type="PROSITE" id="PS51012"/>
    </source>
</evidence>
<dbReference type="InterPro" id="IPR052902">
    <property type="entry name" value="ABC-2_transporter"/>
</dbReference>
<reference evidence="7" key="1">
    <citation type="submission" date="2022-06" db="EMBL/GenBank/DDBJ databases">
        <title>Complete Genome of Aeromonas sp. Strain SOD01 Isolated from an Urban Freshwater Stream.</title>
        <authorList>
            <person name="Williams L.E."/>
            <person name="Brysgel T."/>
            <person name="Capestro E.M."/>
            <person name="Foltz G.V."/>
            <person name="Gardner A.E."/>
            <person name="Ingrassia J."/>
            <person name="Peterson E."/>
            <person name="Arruda J."/>
            <person name="Flaherty I."/>
            <person name="Hunt M."/>
            <person name="Pappas G."/>
            <person name="Ramsaran S."/>
            <person name="Rocha M."/>
        </authorList>
    </citation>
    <scope>NUCLEOTIDE SEQUENCE</scope>
    <source>
        <strain evidence="7">SOD01</strain>
    </source>
</reference>
<dbReference type="PANTHER" id="PTHR43027:SF2">
    <property type="entry name" value="TRANSPORT PERMEASE PROTEIN"/>
    <property type="match status" value="1"/>
</dbReference>
<dbReference type="Pfam" id="PF01061">
    <property type="entry name" value="ABC2_membrane"/>
    <property type="match status" value="1"/>
</dbReference>
<feature type="transmembrane region" description="Helical" evidence="5">
    <location>
        <begin position="25"/>
        <end position="44"/>
    </location>
</feature>
<feature type="transmembrane region" description="Helical" evidence="5">
    <location>
        <begin position="310"/>
        <end position="332"/>
    </location>
</feature>
<dbReference type="PANTHER" id="PTHR43027">
    <property type="entry name" value="DOXORUBICIN RESISTANCE ABC TRANSPORTER PERMEASE PROTEIN DRRC-RELATED"/>
    <property type="match status" value="1"/>
</dbReference>
<evidence type="ECO:0000313" key="7">
    <source>
        <dbReference type="EMBL" id="USV56631.1"/>
    </source>
</evidence>
<dbReference type="GO" id="GO:0005886">
    <property type="term" value="C:plasma membrane"/>
    <property type="evidence" value="ECO:0007669"/>
    <property type="project" value="UniProtKB-SubCell"/>
</dbReference>
<comment type="subcellular location">
    <subcellularLocation>
        <location evidence="5">Cell inner membrane</location>
        <topology evidence="5">Multi-pass membrane protein</topology>
    </subcellularLocation>
    <subcellularLocation>
        <location evidence="1">Membrane</location>
        <topology evidence="1">Multi-pass membrane protein</topology>
    </subcellularLocation>
</comment>
<feature type="transmembrane region" description="Helical" evidence="5">
    <location>
        <begin position="187"/>
        <end position="214"/>
    </location>
</feature>
<organism evidence="7 8">
    <name type="scientific">Aeromonas encheleia</name>
    <dbReference type="NCBI Taxonomy" id="73010"/>
    <lineage>
        <taxon>Bacteria</taxon>
        <taxon>Pseudomonadati</taxon>
        <taxon>Pseudomonadota</taxon>
        <taxon>Gammaproteobacteria</taxon>
        <taxon>Aeromonadales</taxon>
        <taxon>Aeromonadaceae</taxon>
        <taxon>Aeromonas</taxon>
    </lineage>
</organism>
<keyword evidence="2 5" id="KW-0812">Transmembrane</keyword>
<keyword evidence="5" id="KW-1003">Cell membrane</keyword>
<protein>
    <recommendedName>
        <fullName evidence="5">Transport permease protein</fullName>
    </recommendedName>
</protein>
<keyword evidence="4 5" id="KW-0472">Membrane</keyword>
<dbReference type="Proteomes" id="UP001056890">
    <property type="component" value="Chromosome"/>
</dbReference>
<evidence type="ECO:0000256" key="2">
    <source>
        <dbReference type="ARBA" id="ARBA00022692"/>
    </source>
</evidence>
<evidence type="ECO:0000256" key="4">
    <source>
        <dbReference type="ARBA" id="ARBA00023136"/>
    </source>
</evidence>
<evidence type="ECO:0000313" key="8">
    <source>
        <dbReference type="Proteomes" id="UP001056890"/>
    </source>
</evidence>
<dbReference type="InterPro" id="IPR047817">
    <property type="entry name" value="ABC2_TM_bact-type"/>
</dbReference>
<keyword evidence="8" id="KW-1185">Reference proteome</keyword>
<accession>A0AAE9SBP4</accession>
<feature type="transmembrane region" description="Helical" evidence="5">
    <location>
        <begin position="256"/>
        <end position="274"/>
    </location>
</feature>
<dbReference type="GO" id="GO:0140359">
    <property type="term" value="F:ABC-type transporter activity"/>
    <property type="evidence" value="ECO:0007669"/>
    <property type="project" value="InterPro"/>
</dbReference>
<evidence type="ECO:0000256" key="3">
    <source>
        <dbReference type="ARBA" id="ARBA00022989"/>
    </source>
</evidence>
<feature type="transmembrane region" description="Helical" evidence="5">
    <location>
        <begin position="143"/>
        <end position="166"/>
    </location>
</feature>
<dbReference type="InterPro" id="IPR013525">
    <property type="entry name" value="ABC2_TM"/>
</dbReference>
<gene>
    <name evidence="7" type="ORF">NHF51_14935</name>
</gene>
<feature type="domain" description="ABC transmembrane type-2" evidence="6">
    <location>
        <begin position="109"/>
        <end position="335"/>
    </location>
</feature>
<dbReference type="EMBL" id="CP099717">
    <property type="protein sequence ID" value="USV56631.1"/>
    <property type="molecule type" value="Genomic_DNA"/>
</dbReference>
<sequence length="337" mass="36566">MSGSMKRIGALFHARNLEFVRDRAALIWNLAFPLLLVIGFSLIFSGPPKPLVQIGVLGALPAAYQPLGVIPLLKLIPYEDEGRGQLKVRHHQLDLLLSPAQGRYWVNPDAPQGAMAEYLLRQAVFMPLQKETLSGQAIRYGDWLLPGVIGMNLMFSGLFGVGFVIVRYRKNGVLKRLRATPLSAAEFLCAQLLSRVLITLVVSLLVFLVAYWLLDVPLLGSGWLLLLIALIGGAAMASLGLLIAARIQNEELASGLLNLISLPMMFLSGVWFSLEGSPPWLQAVAARLPLSQIIDAARAVMLEGAGWQEVAGPLAQVVLFALVCVTLGAALFKWSAK</sequence>
<dbReference type="RefSeq" id="WP_252994821.1">
    <property type="nucleotide sequence ID" value="NZ_CP099717.1"/>
</dbReference>
<comment type="similarity">
    <text evidence="5">Belongs to the ABC-2 integral membrane protein family.</text>
</comment>